<proteinExistence type="predicted"/>
<name>A0A8S5QTG6_9CAUD</name>
<sequence>MMAFMKRFTFVLHDETVNTYGFRMLTSGANLEEFRKNPVILLNHKDWELPIGRWENIRIEGTQILADALFDEKDDEAVKIADKVEGGFLRMASMGAWPPEEVSDAAELKLPGQTLPTVTRWTAREASIVTIGANHNALVLFDRQTGKPLDLTDASTVIRLMDRLNHSKIDSNMNKTLKEVLKLQDSAQDAEVIGAVNRLIENNDRLTRENQELRDAAARAESEHKEIRKSEAIRLVDAAIADGRINTAGKEAYLKLFDTDFESAKATLEAIPHRKSVTALIREGERRQSVELSDLVNKSWEELDKAGRLVELRDKAPELFREKFKAAFGTEPNM</sequence>
<dbReference type="EMBL" id="BK015727">
    <property type="protein sequence ID" value="DAE22099.1"/>
    <property type="molecule type" value="Genomic_DNA"/>
</dbReference>
<keyword evidence="2" id="KW-0378">Hydrolase</keyword>
<accession>A0A8S5QTG6</accession>
<dbReference type="PROSITE" id="PS51139">
    <property type="entry name" value="GTF2I"/>
    <property type="match status" value="1"/>
</dbReference>
<evidence type="ECO:0000313" key="2">
    <source>
        <dbReference type="EMBL" id="DAE22099.1"/>
    </source>
</evidence>
<reference evidence="2" key="1">
    <citation type="journal article" date="2021" name="Proc. Natl. Acad. Sci. U.S.A.">
        <title>A Catalog of Tens of Thousands of Viruses from Human Metagenomes Reveals Hidden Associations with Chronic Diseases.</title>
        <authorList>
            <person name="Tisza M.J."/>
            <person name="Buck C.B."/>
        </authorList>
    </citation>
    <scope>NUCLEOTIDE SEQUENCE</scope>
    <source>
        <strain evidence="2">CtX172</strain>
    </source>
</reference>
<keyword evidence="1" id="KW-0175">Coiled coil</keyword>
<organism evidence="2">
    <name type="scientific">Myoviridae sp. ctX172</name>
    <dbReference type="NCBI Taxonomy" id="2826663"/>
    <lineage>
        <taxon>Viruses</taxon>
        <taxon>Duplodnaviria</taxon>
        <taxon>Heunggongvirae</taxon>
        <taxon>Uroviricota</taxon>
        <taxon>Caudoviricetes</taxon>
    </lineage>
</organism>
<dbReference type="GO" id="GO:0008233">
    <property type="term" value="F:peptidase activity"/>
    <property type="evidence" value="ECO:0007669"/>
    <property type="project" value="UniProtKB-KW"/>
</dbReference>
<dbReference type="InterPro" id="IPR004212">
    <property type="entry name" value="GTF2I"/>
</dbReference>
<feature type="coiled-coil region" evidence="1">
    <location>
        <begin position="196"/>
        <end position="230"/>
    </location>
</feature>
<evidence type="ECO:0000256" key="1">
    <source>
        <dbReference type="SAM" id="Coils"/>
    </source>
</evidence>
<protein>
    <submittedName>
        <fullName evidence="2">Prohead serine protease</fullName>
    </submittedName>
</protein>
<dbReference type="GO" id="GO:0006508">
    <property type="term" value="P:proteolysis"/>
    <property type="evidence" value="ECO:0007669"/>
    <property type="project" value="UniProtKB-KW"/>
</dbReference>
<keyword evidence="2" id="KW-0645">Protease</keyword>